<proteinExistence type="predicted"/>
<dbReference type="AlphaFoldDB" id="A0A6I4W9L9"/>
<sequence length="191" mass="21129">MADVFDVLGSDHAKVKAVLTELEAGARKGPPSDQDELKRRGATVERLIIDESMHEAVEEEYFWPTVRELLADGDSLADHAIDQEQQAKQILAKLDKSKPGEADFENLLARFIADAREHIDYEEQAVWPKLREVIDPERARALGEQLAAAKKHAPTRPHPHTPPKPGVLRTAGPAVAAVDRLRDLVSGRGRS</sequence>
<dbReference type="RefSeq" id="WP_161105063.1">
    <property type="nucleotide sequence ID" value="NZ_JBHLYI010000003.1"/>
</dbReference>
<evidence type="ECO:0000256" key="1">
    <source>
        <dbReference type="SAM" id="MobiDB-lite"/>
    </source>
</evidence>
<dbReference type="OrthoDB" id="9793637at2"/>
<name>A0A6I4W9L9_9ACTN</name>
<feature type="domain" description="Hemerythrin-like" evidence="2">
    <location>
        <begin position="5"/>
        <end position="130"/>
    </location>
</feature>
<comment type="caution">
    <text evidence="3">The sequence shown here is derived from an EMBL/GenBank/DDBJ whole genome shotgun (WGS) entry which is preliminary data.</text>
</comment>
<organism evidence="3 4">
    <name type="scientific">Actinomadura rayongensis</name>
    <dbReference type="NCBI Taxonomy" id="1429076"/>
    <lineage>
        <taxon>Bacteria</taxon>
        <taxon>Bacillati</taxon>
        <taxon>Actinomycetota</taxon>
        <taxon>Actinomycetes</taxon>
        <taxon>Streptosporangiales</taxon>
        <taxon>Thermomonosporaceae</taxon>
        <taxon>Actinomadura</taxon>
    </lineage>
</organism>
<evidence type="ECO:0000313" key="3">
    <source>
        <dbReference type="EMBL" id="MXQ66877.1"/>
    </source>
</evidence>
<dbReference type="EMBL" id="WUTW01000005">
    <property type="protein sequence ID" value="MXQ66877.1"/>
    <property type="molecule type" value="Genomic_DNA"/>
</dbReference>
<protein>
    <submittedName>
        <fullName evidence="3">Hemerythrin domain-containing protein</fullName>
    </submittedName>
</protein>
<dbReference type="Proteomes" id="UP000431901">
    <property type="component" value="Unassembled WGS sequence"/>
</dbReference>
<reference evidence="3 4" key="1">
    <citation type="submission" date="2019-12" db="EMBL/GenBank/DDBJ databases">
        <title>Nocardia macrotermitis sp. nov. and Nocardia aurantia sp. nov., isolated from the gut of the fungus growing-termite Macrotermes natalensis.</title>
        <authorList>
            <person name="Christine B."/>
            <person name="Rene B."/>
        </authorList>
    </citation>
    <scope>NUCLEOTIDE SEQUENCE [LARGE SCALE GENOMIC DNA]</scope>
    <source>
        <strain evidence="3 4">DSM 102126</strain>
    </source>
</reference>
<dbReference type="CDD" id="cd12108">
    <property type="entry name" value="Hr-like"/>
    <property type="match status" value="1"/>
</dbReference>
<dbReference type="Pfam" id="PF01814">
    <property type="entry name" value="Hemerythrin"/>
    <property type="match status" value="1"/>
</dbReference>
<keyword evidence="4" id="KW-1185">Reference proteome</keyword>
<evidence type="ECO:0000313" key="4">
    <source>
        <dbReference type="Proteomes" id="UP000431901"/>
    </source>
</evidence>
<feature type="compositionally biased region" description="Basic residues" evidence="1">
    <location>
        <begin position="149"/>
        <end position="161"/>
    </location>
</feature>
<dbReference type="Gene3D" id="1.20.120.520">
    <property type="entry name" value="nmb1532 protein domain like"/>
    <property type="match status" value="1"/>
</dbReference>
<dbReference type="PANTHER" id="PTHR35585">
    <property type="entry name" value="HHE DOMAIN PROTEIN (AFU_ORTHOLOGUE AFUA_4G00730)"/>
    <property type="match status" value="1"/>
</dbReference>
<feature type="region of interest" description="Disordered" evidence="1">
    <location>
        <begin position="145"/>
        <end position="173"/>
    </location>
</feature>
<evidence type="ECO:0000259" key="2">
    <source>
        <dbReference type="Pfam" id="PF01814"/>
    </source>
</evidence>
<accession>A0A6I4W9L9</accession>
<dbReference type="PANTHER" id="PTHR35585:SF1">
    <property type="entry name" value="HHE DOMAIN PROTEIN (AFU_ORTHOLOGUE AFUA_4G00730)"/>
    <property type="match status" value="1"/>
</dbReference>
<dbReference type="InterPro" id="IPR012312">
    <property type="entry name" value="Hemerythrin-like"/>
</dbReference>
<gene>
    <name evidence="3" type="ORF">GQ466_22940</name>
</gene>